<protein>
    <recommendedName>
        <fullName evidence="5">Chorismate lyase</fullName>
    </recommendedName>
</protein>
<dbReference type="GO" id="GO:0008813">
    <property type="term" value="F:chorismate lyase activity"/>
    <property type="evidence" value="ECO:0007669"/>
    <property type="project" value="InterPro"/>
</dbReference>
<dbReference type="HAMAP" id="MF_01632">
    <property type="entry name" value="UbiC"/>
    <property type="match status" value="1"/>
</dbReference>
<dbReference type="InterPro" id="IPR007440">
    <property type="entry name" value="Chorismate--pyruvate_lyase"/>
</dbReference>
<evidence type="ECO:0000256" key="2">
    <source>
        <dbReference type="ARBA" id="ARBA00022688"/>
    </source>
</evidence>
<dbReference type="PANTHER" id="PTHR38683:SF1">
    <property type="entry name" value="CHORISMATE PYRUVATE-LYASE"/>
    <property type="match status" value="1"/>
</dbReference>
<evidence type="ECO:0000256" key="3">
    <source>
        <dbReference type="ARBA" id="ARBA00023239"/>
    </source>
</evidence>
<organism evidence="4">
    <name type="scientific">marine metagenome</name>
    <dbReference type="NCBI Taxonomy" id="408172"/>
    <lineage>
        <taxon>unclassified sequences</taxon>
        <taxon>metagenomes</taxon>
        <taxon>ecological metagenomes</taxon>
    </lineage>
</organism>
<proteinExistence type="inferred from homology"/>
<dbReference type="AlphaFoldDB" id="A0A382N658"/>
<evidence type="ECO:0000256" key="1">
    <source>
        <dbReference type="ARBA" id="ARBA00022490"/>
    </source>
</evidence>
<dbReference type="InterPro" id="IPR028978">
    <property type="entry name" value="Chorismate_lyase_/UTRA_dom_sf"/>
</dbReference>
<name>A0A382N658_9ZZZZ</name>
<accession>A0A382N658</accession>
<reference evidence="4" key="1">
    <citation type="submission" date="2018-05" db="EMBL/GenBank/DDBJ databases">
        <authorList>
            <person name="Lanie J.A."/>
            <person name="Ng W.-L."/>
            <person name="Kazmierczak K.M."/>
            <person name="Andrzejewski T.M."/>
            <person name="Davidsen T.M."/>
            <person name="Wayne K.J."/>
            <person name="Tettelin H."/>
            <person name="Glass J.I."/>
            <person name="Rusch D."/>
            <person name="Podicherti R."/>
            <person name="Tsui H.-C.T."/>
            <person name="Winkler M.E."/>
        </authorList>
    </citation>
    <scope>NUCLEOTIDE SEQUENCE</scope>
</reference>
<keyword evidence="3" id="KW-0456">Lyase</keyword>
<keyword evidence="1" id="KW-0963">Cytoplasm</keyword>
<dbReference type="PANTHER" id="PTHR38683">
    <property type="entry name" value="CHORISMATE PYRUVATE-LYASE"/>
    <property type="match status" value="1"/>
</dbReference>
<dbReference type="Pfam" id="PF04345">
    <property type="entry name" value="Chor_lyase"/>
    <property type="match status" value="1"/>
</dbReference>
<dbReference type="EMBL" id="UINC01097793">
    <property type="protein sequence ID" value="SVC55805.1"/>
    <property type="molecule type" value="Genomic_DNA"/>
</dbReference>
<keyword evidence="2" id="KW-0831">Ubiquinone biosynthesis</keyword>
<sequence length="183" mass="21447">MRINWQNKQIARLSIKNKHLFLFLFENGSLTRLIQDRCKGKFHIDLINESWGEAMSDEKNLLSLRNNEITFIRESYLKCNNKKLVYARTVIPQPTLREQNQTLTRLGQRPLGEVLFKNNNVCRKSVKYAKIPLSNKLYKKAINYSSISSEIYGRQSIFCIKSKPLLVIEIFLPSIMECNEITF</sequence>
<dbReference type="SUPFAM" id="SSF64288">
    <property type="entry name" value="Chorismate lyase-like"/>
    <property type="match status" value="1"/>
</dbReference>
<evidence type="ECO:0000313" key="4">
    <source>
        <dbReference type="EMBL" id="SVC55805.1"/>
    </source>
</evidence>
<gene>
    <name evidence="4" type="ORF">METZ01_LOCUS308659</name>
</gene>
<dbReference type="Gene3D" id="3.40.1410.10">
    <property type="entry name" value="Chorismate lyase-like"/>
    <property type="match status" value="1"/>
</dbReference>
<dbReference type="GO" id="GO:0005829">
    <property type="term" value="C:cytosol"/>
    <property type="evidence" value="ECO:0007669"/>
    <property type="project" value="TreeGrafter"/>
</dbReference>
<evidence type="ECO:0008006" key="5">
    <source>
        <dbReference type="Google" id="ProtNLM"/>
    </source>
</evidence>
<dbReference type="GO" id="GO:0006744">
    <property type="term" value="P:ubiquinone biosynthetic process"/>
    <property type="evidence" value="ECO:0007669"/>
    <property type="project" value="UniProtKB-KW"/>
</dbReference>